<feature type="domain" description="HTH myb-type" evidence="7">
    <location>
        <begin position="102"/>
        <end position="157"/>
    </location>
</feature>
<dbReference type="PANTHER" id="PTHR45614:SF252">
    <property type="entry name" value="TRANSCRIPTION FACTOR MYB3R-2-LIKE"/>
    <property type="match status" value="1"/>
</dbReference>
<evidence type="ECO:0000313" key="9">
    <source>
        <dbReference type="Proteomes" id="UP000596660"/>
    </source>
</evidence>
<feature type="region of interest" description="Disordered" evidence="5">
    <location>
        <begin position="1"/>
        <end position="32"/>
    </location>
</feature>
<feature type="domain" description="Myb-like" evidence="6">
    <location>
        <begin position="102"/>
        <end position="153"/>
    </location>
</feature>
<comment type="subcellular location">
    <subcellularLocation>
        <location evidence="1">Nucleus</location>
    </subcellularLocation>
</comment>
<dbReference type="PROSITE" id="PS50090">
    <property type="entry name" value="MYB_LIKE"/>
    <property type="match status" value="3"/>
</dbReference>
<dbReference type="InterPro" id="IPR050560">
    <property type="entry name" value="MYB_TF"/>
</dbReference>
<protein>
    <submittedName>
        <fullName evidence="8">Uncharacterized protein</fullName>
    </submittedName>
</protein>
<evidence type="ECO:0000259" key="7">
    <source>
        <dbReference type="PROSITE" id="PS51294"/>
    </source>
</evidence>
<dbReference type="GO" id="GO:0005634">
    <property type="term" value="C:nucleus"/>
    <property type="evidence" value="ECO:0007669"/>
    <property type="project" value="UniProtKB-SubCell"/>
</dbReference>
<feature type="compositionally biased region" description="Polar residues" evidence="5">
    <location>
        <begin position="1"/>
        <end position="24"/>
    </location>
</feature>
<keyword evidence="3" id="KW-0238">DNA-binding</keyword>
<feature type="domain" description="Myb-like" evidence="6">
    <location>
        <begin position="23"/>
        <end position="101"/>
    </location>
</feature>
<evidence type="ECO:0000256" key="2">
    <source>
        <dbReference type="ARBA" id="ARBA00022737"/>
    </source>
</evidence>
<dbReference type="FunFam" id="1.10.10.60:FF:000010">
    <property type="entry name" value="Transcriptional activator Myb isoform A"/>
    <property type="match status" value="1"/>
</dbReference>
<dbReference type="AlphaFoldDB" id="A0A803LQP2"/>
<evidence type="ECO:0000256" key="1">
    <source>
        <dbReference type="ARBA" id="ARBA00004123"/>
    </source>
</evidence>
<dbReference type="InterPro" id="IPR017930">
    <property type="entry name" value="Myb_dom"/>
</dbReference>
<dbReference type="Pfam" id="PF00249">
    <property type="entry name" value="Myb_DNA-binding"/>
    <property type="match status" value="3"/>
</dbReference>
<dbReference type="Proteomes" id="UP000596660">
    <property type="component" value="Unplaced"/>
</dbReference>
<dbReference type="Gramene" id="AUR62017271-RA">
    <property type="protein sequence ID" value="AUR62017271-RA:cds"/>
    <property type="gene ID" value="AUR62017271"/>
</dbReference>
<dbReference type="InterPro" id="IPR009057">
    <property type="entry name" value="Homeodomain-like_sf"/>
</dbReference>
<dbReference type="GO" id="GO:0000981">
    <property type="term" value="F:DNA-binding transcription factor activity, RNA polymerase II-specific"/>
    <property type="evidence" value="ECO:0007669"/>
    <property type="project" value="TreeGrafter"/>
</dbReference>
<evidence type="ECO:0000256" key="4">
    <source>
        <dbReference type="ARBA" id="ARBA00023242"/>
    </source>
</evidence>
<reference evidence="8" key="1">
    <citation type="journal article" date="2017" name="Nature">
        <title>The genome of Chenopodium quinoa.</title>
        <authorList>
            <person name="Jarvis D.E."/>
            <person name="Ho Y.S."/>
            <person name="Lightfoot D.J."/>
            <person name="Schmoeckel S.M."/>
            <person name="Li B."/>
            <person name="Borm T.J.A."/>
            <person name="Ohyanagi H."/>
            <person name="Mineta K."/>
            <person name="Michell C.T."/>
            <person name="Saber N."/>
            <person name="Kharbatia N.M."/>
            <person name="Rupper R.R."/>
            <person name="Sharp A.R."/>
            <person name="Dally N."/>
            <person name="Boughton B.A."/>
            <person name="Woo Y.H."/>
            <person name="Gao G."/>
            <person name="Schijlen E.G.W.M."/>
            <person name="Guo X."/>
            <person name="Momin A.A."/>
            <person name="Negrao S."/>
            <person name="Al-Babili S."/>
            <person name="Gehring C."/>
            <person name="Roessner U."/>
            <person name="Jung C."/>
            <person name="Murphy K."/>
            <person name="Arold S.T."/>
            <person name="Gojobori T."/>
            <person name="van der Linden C.G."/>
            <person name="van Loo E.N."/>
            <person name="Jellen E.N."/>
            <person name="Maughan P.J."/>
            <person name="Tester M."/>
        </authorList>
    </citation>
    <scope>NUCLEOTIDE SEQUENCE [LARGE SCALE GENOMIC DNA]</scope>
    <source>
        <strain evidence="8">cv. PI 614886</strain>
    </source>
</reference>
<dbReference type="Gene3D" id="1.10.10.60">
    <property type="entry name" value="Homeodomain-like"/>
    <property type="match status" value="3"/>
</dbReference>
<proteinExistence type="predicted"/>
<dbReference type="GO" id="GO:0000978">
    <property type="term" value="F:RNA polymerase II cis-regulatory region sequence-specific DNA binding"/>
    <property type="evidence" value="ECO:0007669"/>
    <property type="project" value="TreeGrafter"/>
</dbReference>
<dbReference type="CDD" id="cd00167">
    <property type="entry name" value="SANT"/>
    <property type="match status" value="3"/>
</dbReference>
<evidence type="ECO:0000259" key="6">
    <source>
        <dbReference type="PROSITE" id="PS50090"/>
    </source>
</evidence>
<feature type="domain" description="HTH myb-type" evidence="7">
    <location>
        <begin position="158"/>
        <end position="208"/>
    </location>
</feature>
<feature type="domain" description="Myb-like" evidence="6">
    <location>
        <begin position="154"/>
        <end position="204"/>
    </location>
</feature>
<evidence type="ECO:0000256" key="5">
    <source>
        <dbReference type="SAM" id="MobiDB-lite"/>
    </source>
</evidence>
<keyword evidence="2" id="KW-0677">Repeat</keyword>
<organism evidence="8 9">
    <name type="scientific">Chenopodium quinoa</name>
    <name type="common">Quinoa</name>
    <dbReference type="NCBI Taxonomy" id="63459"/>
    <lineage>
        <taxon>Eukaryota</taxon>
        <taxon>Viridiplantae</taxon>
        <taxon>Streptophyta</taxon>
        <taxon>Embryophyta</taxon>
        <taxon>Tracheophyta</taxon>
        <taxon>Spermatophyta</taxon>
        <taxon>Magnoliopsida</taxon>
        <taxon>eudicotyledons</taxon>
        <taxon>Gunneridae</taxon>
        <taxon>Pentapetalae</taxon>
        <taxon>Caryophyllales</taxon>
        <taxon>Chenopodiaceae</taxon>
        <taxon>Chenopodioideae</taxon>
        <taxon>Atripliceae</taxon>
        <taxon>Chenopodium</taxon>
    </lineage>
</organism>
<dbReference type="SMART" id="SM00717">
    <property type="entry name" value="SANT"/>
    <property type="match status" value="3"/>
</dbReference>
<sequence length="544" mass="60303">MSCSSCENATPRSTPLHGTSGPTRRSSKGGWTEEEDNLLTAAVKKHNGKNWKKIGEYKPLYIVVSFVFIVLRTIEGFSVNCSEHFSGRTDVQCLHRWQKVLNPELVKGPWTKEEDDCIMEMVQMHGCKSWSVIAKRLPGRIGKQCRERWHNHLDPAIKKDAWTEEEESLLTYYHQRYGNKWAEIARFLPGRTDNAIKNHWNSSLKKKLDARSPHGFTQSINTTTFEANCYEGKLDLCRVKAAANVYEDSCTATIYGTETCSTELALGNTPGNSYRSEIRLNRPSRMLFDEQDAPLGADLQLSSTATAGSRLNFPSTNYKATPLTMLALESPKRPRSGSKTVDQVFRSLDKPFLSLGMSDFSGDDAQGKKKNRINGISTDSEGTSYGNLCYEPPGLRISETGQLYGVNYVENNDAQTNSPLYLSTPPSHVYTPTSTGSPESILRNSAMSFSMPSIIRKKSSSKLRNSAEKGMGMQDFRKAETSAAHKPVERCLELSFDLEADVGAVKRGASVATPDSEAVLCVAVGQSSNLDEKGGSEIRLDLNR</sequence>
<dbReference type="PANTHER" id="PTHR45614">
    <property type="entry name" value="MYB PROTEIN-RELATED"/>
    <property type="match status" value="1"/>
</dbReference>
<keyword evidence="4" id="KW-0539">Nucleus</keyword>
<feature type="domain" description="HTH myb-type" evidence="7">
    <location>
        <begin position="28"/>
        <end position="101"/>
    </location>
</feature>
<dbReference type="PROSITE" id="PS51294">
    <property type="entry name" value="HTH_MYB"/>
    <property type="match status" value="3"/>
</dbReference>
<evidence type="ECO:0000313" key="8">
    <source>
        <dbReference type="EnsemblPlants" id="AUR62017271-RA:cds"/>
    </source>
</evidence>
<dbReference type="OMA" id="HKPVERC"/>
<name>A0A803LQP2_CHEQI</name>
<accession>A0A803LQP2</accession>
<keyword evidence="9" id="KW-1185">Reference proteome</keyword>
<dbReference type="InterPro" id="IPR001005">
    <property type="entry name" value="SANT/Myb"/>
</dbReference>
<reference evidence="8" key="2">
    <citation type="submission" date="2021-03" db="UniProtKB">
        <authorList>
            <consortium name="EnsemblPlants"/>
        </authorList>
    </citation>
    <scope>IDENTIFICATION</scope>
</reference>
<evidence type="ECO:0000256" key="3">
    <source>
        <dbReference type="ARBA" id="ARBA00023125"/>
    </source>
</evidence>
<dbReference type="SUPFAM" id="SSF46689">
    <property type="entry name" value="Homeodomain-like"/>
    <property type="match status" value="3"/>
</dbReference>
<dbReference type="EnsemblPlants" id="AUR62017271-RA">
    <property type="protein sequence ID" value="AUR62017271-RA:cds"/>
    <property type="gene ID" value="AUR62017271"/>
</dbReference>